<comment type="caution">
    <text evidence="2">The sequence shown here is derived from an EMBL/GenBank/DDBJ whole genome shotgun (WGS) entry which is preliminary data.</text>
</comment>
<evidence type="ECO:0000313" key="2">
    <source>
        <dbReference type="EMBL" id="MFD1262870.1"/>
    </source>
</evidence>
<dbReference type="EMBL" id="JBHTMC010000009">
    <property type="protein sequence ID" value="MFD1262870.1"/>
    <property type="molecule type" value="Genomic_DNA"/>
</dbReference>
<dbReference type="Proteomes" id="UP001597158">
    <property type="component" value="Unassembled WGS sequence"/>
</dbReference>
<evidence type="ECO:0000313" key="3">
    <source>
        <dbReference type="Proteomes" id="UP001597158"/>
    </source>
</evidence>
<keyword evidence="3" id="KW-1185">Reference proteome</keyword>
<proteinExistence type="predicted"/>
<reference evidence="3" key="1">
    <citation type="journal article" date="2019" name="Int. J. Syst. Evol. Microbiol.">
        <title>The Global Catalogue of Microorganisms (GCM) 10K type strain sequencing project: providing services to taxonomists for standard genome sequencing and annotation.</title>
        <authorList>
            <consortium name="The Broad Institute Genomics Platform"/>
            <consortium name="The Broad Institute Genome Sequencing Center for Infectious Disease"/>
            <person name="Wu L."/>
            <person name="Ma J."/>
        </authorList>
    </citation>
    <scope>NUCLEOTIDE SEQUENCE [LARGE SCALE GENOMIC DNA]</scope>
    <source>
        <strain evidence="3">CCUG 48884</strain>
    </source>
</reference>
<name>A0ABW3WC77_9RHOO</name>
<sequence>MNTPNKPSDPGAEASGQVESVSDPKRRKLTTAGLAGAGVLMSLSSRSALGTGFGQCGSESVSAAMSRHGEVSSCGCSPGFWWRSPHGIIKWSDTDIIPAHYGPYKTFNSVFGVMLFKSTSNRKLIDLGPGSNKVGDSELAMSKLKGCTSLSASLFHVIAGLLNASFYGDRYPAPGYQTPGAVIAALQTALSSPSPCSALNALKSHLDVYDKSGELWCFNGVTTGEKDWTQKY</sequence>
<accession>A0ABW3WC77</accession>
<organism evidence="2 3">
    <name type="scientific">Thauera mechernichensis</name>
    <dbReference type="NCBI Taxonomy" id="82788"/>
    <lineage>
        <taxon>Bacteria</taxon>
        <taxon>Pseudomonadati</taxon>
        <taxon>Pseudomonadota</taxon>
        <taxon>Betaproteobacteria</taxon>
        <taxon>Rhodocyclales</taxon>
        <taxon>Zoogloeaceae</taxon>
        <taxon>Thauera</taxon>
    </lineage>
</organism>
<protein>
    <submittedName>
        <fullName evidence="2">Uncharacterized protein</fullName>
    </submittedName>
</protein>
<feature type="region of interest" description="Disordered" evidence="1">
    <location>
        <begin position="1"/>
        <end position="26"/>
    </location>
</feature>
<dbReference type="RefSeq" id="WP_277835450.1">
    <property type="nucleotide sequence ID" value="NZ_JARQZE010000025.1"/>
</dbReference>
<gene>
    <name evidence="2" type="ORF">ACFQ4M_04685</name>
</gene>
<evidence type="ECO:0000256" key="1">
    <source>
        <dbReference type="SAM" id="MobiDB-lite"/>
    </source>
</evidence>